<gene>
    <name evidence="2" type="ORF">GCM10009037_07220</name>
</gene>
<proteinExistence type="predicted"/>
<feature type="transmembrane region" description="Helical" evidence="1">
    <location>
        <begin position="38"/>
        <end position="60"/>
    </location>
</feature>
<evidence type="ECO:0000256" key="1">
    <source>
        <dbReference type="SAM" id="Phobius"/>
    </source>
</evidence>
<accession>A0A830F772</accession>
<keyword evidence="3" id="KW-1185">Reference proteome</keyword>
<evidence type="ECO:0000313" key="3">
    <source>
        <dbReference type="Proteomes" id="UP000628840"/>
    </source>
</evidence>
<dbReference type="AlphaFoldDB" id="A0A830F772"/>
<reference evidence="2 3" key="1">
    <citation type="journal article" date="2019" name="Int. J. Syst. Evol. Microbiol.">
        <title>The Global Catalogue of Microorganisms (GCM) 10K type strain sequencing project: providing services to taxonomists for standard genome sequencing and annotation.</title>
        <authorList>
            <consortium name="The Broad Institute Genomics Platform"/>
            <consortium name="The Broad Institute Genome Sequencing Center for Infectious Disease"/>
            <person name="Wu L."/>
            <person name="Ma J."/>
        </authorList>
    </citation>
    <scope>NUCLEOTIDE SEQUENCE [LARGE SCALE GENOMIC DNA]</scope>
    <source>
        <strain evidence="2 3">JCM 19585</strain>
    </source>
</reference>
<evidence type="ECO:0000313" key="2">
    <source>
        <dbReference type="EMBL" id="GGL26155.1"/>
    </source>
</evidence>
<comment type="caution">
    <text evidence="2">The sequence shown here is derived from an EMBL/GenBank/DDBJ whole genome shotgun (WGS) entry which is preliminary data.</text>
</comment>
<keyword evidence="1" id="KW-0472">Membrane</keyword>
<feature type="transmembrane region" description="Helical" evidence="1">
    <location>
        <begin position="6"/>
        <end position="26"/>
    </location>
</feature>
<organism evidence="2 3">
    <name type="scientific">Halarchaeum grantii</name>
    <dbReference type="NCBI Taxonomy" id="1193105"/>
    <lineage>
        <taxon>Archaea</taxon>
        <taxon>Methanobacteriati</taxon>
        <taxon>Methanobacteriota</taxon>
        <taxon>Stenosarchaea group</taxon>
        <taxon>Halobacteria</taxon>
        <taxon>Halobacteriales</taxon>
        <taxon>Halobacteriaceae</taxon>
    </lineage>
</organism>
<protein>
    <submittedName>
        <fullName evidence="2">Uncharacterized protein</fullName>
    </submittedName>
</protein>
<keyword evidence="1" id="KW-1133">Transmembrane helix</keyword>
<dbReference type="EMBL" id="BMPF01000001">
    <property type="protein sequence ID" value="GGL26155.1"/>
    <property type="molecule type" value="Genomic_DNA"/>
</dbReference>
<dbReference type="OrthoDB" id="384495at2157"/>
<sequence>MISELLHALGVPGSIVVVASVAVTLFHGRHLLAIGATVATWARFVGFLVLVGAVAYAGLIPGVNLSVAVEPLWHATSALAGAAWEFGRAFFGNWM</sequence>
<dbReference type="RefSeq" id="WP_188879014.1">
    <property type="nucleotide sequence ID" value="NZ_BMPF01000001.1"/>
</dbReference>
<keyword evidence="1" id="KW-0812">Transmembrane</keyword>
<dbReference type="Proteomes" id="UP000628840">
    <property type="component" value="Unassembled WGS sequence"/>
</dbReference>
<name>A0A830F772_9EURY</name>